<evidence type="ECO:0000259" key="10">
    <source>
        <dbReference type="PROSITE" id="PS50011"/>
    </source>
</evidence>
<dbReference type="RefSeq" id="XP_037166858.1">
    <property type="nucleotide sequence ID" value="XM_037306348.1"/>
</dbReference>
<evidence type="ECO:0000256" key="6">
    <source>
        <dbReference type="ARBA" id="ARBA00022840"/>
    </source>
</evidence>
<keyword evidence="12" id="KW-1185">Reference proteome</keyword>
<dbReference type="EMBL" id="JACCJC010000014">
    <property type="protein sequence ID" value="KAF6237534.1"/>
    <property type="molecule type" value="Genomic_DNA"/>
</dbReference>
<dbReference type="PROSITE" id="PS50011">
    <property type="entry name" value="PROTEIN_KINASE_DOM"/>
    <property type="match status" value="1"/>
</dbReference>
<dbReference type="Pfam" id="PF00069">
    <property type="entry name" value="Pkinase"/>
    <property type="match status" value="1"/>
</dbReference>
<protein>
    <recommendedName>
        <fullName evidence="1">non-specific serine/threonine protein kinase</fullName>
        <ecNumber evidence="1">2.7.11.1</ecNumber>
    </recommendedName>
</protein>
<feature type="domain" description="Protein kinase" evidence="10">
    <location>
        <begin position="159"/>
        <end position="499"/>
    </location>
</feature>
<evidence type="ECO:0000256" key="3">
    <source>
        <dbReference type="ARBA" id="ARBA00022679"/>
    </source>
</evidence>
<dbReference type="SUPFAM" id="SSF53300">
    <property type="entry name" value="vWA-like"/>
    <property type="match status" value="1"/>
</dbReference>
<organism evidence="11 12">
    <name type="scientific">Letharia columbiana</name>
    <dbReference type="NCBI Taxonomy" id="112416"/>
    <lineage>
        <taxon>Eukaryota</taxon>
        <taxon>Fungi</taxon>
        <taxon>Dikarya</taxon>
        <taxon>Ascomycota</taxon>
        <taxon>Pezizomycotina</taxon>
        <taxon>Lecanoromycetes</taxon>
        <taxon>OSLEUM clade</taxon>
        <taxon>Lecanoromycetidae</taxon>
        <taxon>Lecanorales</taxon>
        <taxon>Lecanorineae</taxon>
        <taxon>Parmeliaceae</taxon>
        <taxon>Letharia</taxon>
    </lineage>
</organism>
<dbReference type="InterPro" id="IPR011009">
    <property type="entry name" value="Kinase-like_dom_sf"/>
</dbReference>
<evidence type="ECO:0000256" key="5">
    <source>
        <dbReference type="ARBA" id="ARBA00022777"/>
    </source>
</evidence>
<evidence type="ECO:0000256" key="2">
    <source>
        <dbReference type="ARBA" id="ARBA00022527"/>
    </source>
</evidence>
<dbReference type="GeneID" id="59286089"/>
<reference evidence="11 12" key="1">
    <citation type="journal article" date="2020" name="Genomics">
        <title>Complete, high-quality genomes from long-read metagenomic sequencing of two wolf lichen thalli reveals enigmatic genome architecture.</title>
        <authorList>
            <person name="McKenzie S.K."/>
            <person name="Walston R.F."/>
            <person name="Allen J.L."/>
        </authorList>
    </citation>
    <scope>NUCLEOTIDE SEQUENCE [LARGE SCALE GENOMIC DNA]</scope>
    <source>
        <strain evidence="11">WasteWater2</strain>
    </source>
</reference>
<dbReference type="AlphaFoldDB" id="A0A8H6FZ86"/>
<dbReference type="GO" id="GO:0005524">
    <property type="term" value="F:ATP binding"/>
    <property type="evidence" value="ECO:0007669"/>
    <property type="project" value="UniProtKB-KW"/>
</dbReference>
<feature type="region of interest" description="Disordered" evidence="9">
    <location>
        <begin position="502"/>
        <end position="615"/>
    </location>
</feature>
<keyword evidence="3" id="KW-0808">Transferase</keyword>
<dbReference type="PANTHER" id="PTHR43671:SF98">
    <property type="entry name" value="SERINE_THREONINE-PROTEIN KINASE NEK11"/>
    <property type="match status" value="1"/>
</dbReference>
<evidence type="ECO:0000313" key="11">
    <source>
        <dbReference type="EMBL" id="KAF6237534.1"/>
    </source>
</evidence>
<dbReference type="InterPro" id="IPR000719">
    <property type="entry name" value="Prot_kinase_dom"/>
</dbReference>
<dbReference type="SMART" id="SM00220">
    <property type="entry name" value="S_TKc"/>
    <property type="match status" value="1"/>
</dbReference>
<proteinExistence type="predicted"/>
<evidence type="ECO:0000256" key="1">
    <source>
        <dbReference type="ARBA" id="ARBA00012513"/>
    </source>
</evidence>
<evidence type="ECO:0000256" key="7">
    <source>
        <dbReference type="ARBA" id="ARBA00047899"/>
    </source>
</evidence>
<feature type="compositionally biased region" description="Polar residues" evidence="9">
    <location>
        <begin position="510"/>
        <end position="525"/>
    </location>
</feature>
<feature type="compositionally biased region" description="Pro residues" evidence="9">
    <location>
        <begin position="528"/>
        <end position="537"/>
    </location>
</feature>
<comment type="catalytic activity">
    <reaction evidence="7">
        <text>L-threonyl-[protein] + ATP = O-phospho-L-threonyl-[protein] + ADP + H(+)</text>
        <dbReference type="Rhea" id="RHEA:46608"/>
        <dbReference type="Rhea" id="RHEA-COMP:11060"/>
        <dbReference type="Rhea" id="RHEA-COMP:11605"/>
        <dbReference type="ChEBI" id="CHEBI:15378"/>
        <dbReference type="ChEBI" id="CHEBI:30013"/>
        <dbReference type="ChEBI" id="CHEBI:30616"/>
        <dbReference type="ChEBI" id="CHEBI:61977"/>
        <dbReference type="ChEBI" id="CHEBI:456216"/>
        <dbReference type="EC" id="2.7.11.1"/>
    </reaction>
</comment>
<feature type="compositionally biased region" description="Polar residues" evidence="9">
    <location>
        <begin position="630"/>
        <end position="645"/>
    </location>
</feature>
<feature type="compositionally biased region" description="Polar residues" evidence="9">
    <location>
        <begin position="747"/>
        <end position="757"/>
    </location>
</feature>
<feature type="compositionally biased region" description="Polar residues" evidence="9">
    <location>
        <begin position="542"/>
        <end position="551"/>
    </location>
</feature>
<gene>
    <name evidence="11" type="ORF">HO173_004424</name>
</gene>
<evidence type="ECO:0000256" key="8">
    <source>
        <dbReference type="ARBA" id="ARBA00048679"/>
    </source>
</evidence>
<evidence type="ECO:0000313" key="12">
    <source>
        <dbReference type="Proteomes" id="UP000578531"/>
    </source>
</evidence>
<keyword evidence="2" id="KW-0723">Serine/threonine-protein kinase</keyword>
<keyword evidence="5" id="KW-0418">Kinase</keyword>
<feature type="region of interest" description="Disordered" evidence="9">
    <location>
        <begin position="630"/>
        <end position="675"/>
    </location>
</feature>
<evidence type="ECO:0000256" key="9">
    <source>
        <dbReference type="SAM" id="MobiDB-lite"/>
    </source>
</evidence>
<evidence type="ECO:0000256" key="4">
    <source>
        <dbReference type="ARBA" id="ARBA00022741"/>
    </source>
</evidence>
<dbReference type="SUPFAM" id="SSF56112">
    <property type="entry name" value="Protein kinase-like (PK-like)"/>
    <property type="match status" value="1"/>
</dbReference>
<accession>A0A8H6FZ86</accession>
<dbReference type="CDD" id="cd00180">
    <property type="entry name" value="PKc"/>
    <property type="match status" value="1"/>
</dbReference>
<dbReference type="PANTHER" id="PTHR43671">
    <property type="entry name" value="SERINE/THREONINE-PROTEIN KINASE NEK"/>
    <property type="match status" value="1"/>
</dbReference>
<keyword evidence="6" id="KW-0067">ATP-binding</keyword>
<dbReference type="EC" id="2.7.11.1" evidence="1"/>
<dbReference type="OrthoDB" id="5986190at2759"/>
<comment type="caution">
    <text evidence="11">The sequence shown here is derived from an EMBL/GenBank/DDBJ whole genome shotgun (WGS) entry which is preliminary data.</text>
</comment>
<dbReference type="GO" id="GO:0004674">
    <property type="term" value="F:protein serine/threonine kinase activity"/>
    <property type="evidence" value="ECO:0007669"/>
    <property type="project" value="UniProtKB-KW"/>
</dbReference>
<name>A0A8H6FZ86_9LECA</name>
<feature type="compositionally biased region" description="Polar residues" evidence="9">
    <location>
        <begin position="596"/>
        <end position="609"/>
    </location>
</feature>
<sequence>MVELQPDDHPHIQDLLTWAEGARRLGTGGAGLETDRPFIPVSEIEAYFQDIRPVKKLLAALFPHDPPQVDPETIRKNYAKVFLILVLTGNGRFIVSFVRHDSLCDRYLPFTSRPARFPPSTANAGFFESFYHRQWEFCAPILQYGMNVQFDEKDLILPIIYKKKLGHGGSSIVHKIELHPAYNKLGREAPSREGSNDQDTHTFVLKTYNTPDAERYYQNEVSGFLNLNYVGGPNANIIGFHGSFVRDGTYNVLLEYADRGTLEQYFDTIQPPSSGEDTIKFWRGLFKTFGALVAIHSVQPSDSAASSDASIFQGWHQDIKPSNILVKSKNGGSDYDCEFKLADLGLSHFKKHVPSQGDATDRDTYGTRAYGAPECYRADSDIEKIRFLVKQNVDIWSLGCTLSEAAVWVVHGKGGLKEYRRRRGIETARIPGFRDGDCFHDGREVLATVMGMHRNLPDDIRPRDHVSGATVDMVTKQMLIEANSRTHAKSLTYQTKRILEGAESKLKRSGSYTGAGSNDSRTGAQSPPRTPPEPPPGHVHTRSSNSRSQHLPSHKSHGSPASISYDEDKAHDQEPVDDFVGKRASRQVHYSDRPTRQQSIGLVSNPSYSESEDQYQIPENRLNRAFTEVDLSQDNPSSPSWQEPQSTHRKRRRTPSDLFSGANTRNGPHMFSHDRRETYDLNQRDTPTAPPGGVSRASTATLVQDRHNGSRGGQHHPNIGSGMQHPGFVSIGSSNVPPPIETRSRQRPPSLSLTDAQQWKKDKKEHRPVRLPHDDLLADLNKRDHVFLIDNSLSMRPYRREVENLFGLLGYIVKGTDPDGIEIQFTMSRDRKERAKNTGQLLRTLETVRYVGTSNIRIQLGDIFQDYHDKLRDRKPTRSLFKLLKSARPVRRQNLYIFTDGIWQPGCDPAPMIKKLVGSLEQNFMEREQFGIQFIRFGNDPDGINRLNQLDSGLGLSMDIVDTEHSDGNVWKMLLGAVNDWFDDDDVNADSSAVASPVVDASAGTNGLHHFEMRPRHT</sequence>
<dbReference type="Gene3D" id="1.10.510.10">
    <property type="entry name" value="Transferase(Phosphotransferase) domain 1"/>
    <property type="match status" value="1"/>
</dbReference>
<feature type="region of interest" description="Disordered" evidence="9">
    <location>
        <begin position="706"/>
        <end position="767"/>
    </location>
</feature>
<dbReference type="InterPro" id="IPR036465">
    <property type="entry name" value="vWFA_dom_sf"/>
</dbReference>
<dbReference type="Proteomes" id="UP000578531">
    <property type="component" value="Unassembled WGS sequence"/>
</dbReference>
<comment type="catalytic activity">
    <reaction evidence="8">
        <text>L-seryl-[protein] + ATP = O-phospho-L-seryl-[protein] + ADP + H(+)</text>
        <dbReference type="Rhea" id="RHEA:17989"/>
        <dbReference type="Rhea" id="RHEA-COMP:9863"/>
        <dbReference type="Rhea" id="RHEA-COMP:11604"/>
        <dbReference type="ChEBI" id="CHEBI:15378"/>
        <dbReference type="ChEBI" id="CHEBI:29999"/>
        <dbReference type="ChEBI" id="CHEBI:30616"/>
        <dbReference type="ChEBI" id="CHEBI:83421"/>
        <dbReference type="ChEBI" id="CHEBI:456216"/>
        <dbReference type="EC" id="2.7.11.1"/>
    </reaction>
</comment>
<keyword evidence="4" id="KW-0547">Nucleotide-binding</keyword>
<dbReference type="InterPro" id="IPR050660">
    <property type="entry name" value="NEK_Ser/Thr_kinase"/>
</dbReference>